<evidence type="ECO:0000256" key="1">
    <source>
        <dbReference type="SAM" id="MobiDB-lite"/>
    </source>
</evidence>
<keyword evidence="4" id="KW-1185">Reference proteome</keyword>
<evidence type="ECO:0000256" key="2">
    <source>
        <dbReference type="SAM" id="Phobius"/>
    </source>
</evidence>
<keyword evidence="2" id="KW-0812">Transmembrane</keyword>
<dbReference type="Proteomes" id="UP001308005">
    <property type="component" value="Unassembled WGS sequence"/>
</dbReference>
<proteinExistence type="predicted"/>
<dbReference type="PANTHER" id="PTHR30383:SF24">
    <property type="entry name" value="THIOESTERASE 1_PROTEASE 1_LYSOPHOSPHOLIPASE L1"/>
    <property type="match status" value="1"/>
</dbReference>
<evidence type="ECO:0000313" key="4">
    <source>
        <dbReference type="Proteomes" id="UP001308005"/>
    </source>
</evidence>
<dbReference type="InterPro" id="IPR036514">
    <property type="entry name" value="SGNH_hydro_sf"/>
</dbReference>
<sequence length="346" mass="37945">MDNQQHIISRRLTPVRVVAICMLVLAALSLNELERLAIWFGDRCTDWLPGAEAWCGKPEELVFSSNAKVFSSKLLDMEKSVLAFTHNLPVLAASKPEAVKLAALQATPRPQTAAAPKPASQPSANAQPTQQGTLQANDVLIVGDSMVLEGFGIALQRRLKQVAGLSVTREGKYSTGLTRPDYFDWPGYLTELLDKHQPDLLIVNMGANDPQDIVEEGKRYHVGDPGWNAIYSARINRFLAIAAEHGTTTFWVGLPIMGQDKYGDKIRVINQLVASACAGQKMAKYFDTWNVLAADGGAYSSFLKNAQGQKVRVRAKDEIHLTEAGGEIMTSYFLSAIKPYVNWSAL</sequence>
<organism evidence="3 4">
    <name type="scientific">Candidatus Thiothrix phosphatis</name>
    <dbReference type="NCBI Taxonomy" id="3112415"/>
    <lineage>
        <taxon>Bacteria</taxon>
        <taxon>Pseudomonadati</taxon>
        <taxon>Pseudomonadota</taxon>
        <taxon>Gammaproteobacteria</taxon>
        <taxon>Thiotrichales</taxon>
        <taxon>Thiotrichaceae</taxon>
        <taxon>Thiothrix</taxon>
    </lineage>
</organism>
<dbReference type="Gene3D" id="3.40.50.1110">
    <property type="entry name" value="SGNH hydrolase"/>
    <property type="match status" value="1"/>
</dbReference>
<reference evidence="4" key="1">
    <citation type="submission" date="2023-07" db="EMBL/GenBank/DDBJ databases">
        <title>The carbon used by Thiothrix.</title>
        <authorList>
            <person name="Chen L."/>
        </authorList>
    </citation>
    <scope>NUCLEOTIDE SEQUENCE [LARGE SCALE GENOMIC DNA]</scope>
</reference>
<dbReference type="SUPFAM" id="SSF52266">
    <property type="entry name" value="SGNH hydrolase"/>
    <property type="match status" value="1"/>
</dbReference>
<gene>
    <name evidence="3" type="ORF">VSS37_18920</name>
</gene>
<feature type="region of interest" description="Disordered" evidence="1">
    <location>
        <begin position="110"/>
        <end position="130"/>
    </location>
</feature>
<dbReference type="RefSeq" id="WP_324697708.1">
    <property type="nucleotide sequence ID" value="NZ_JAYMYJ010000147.1"/>
</dbReference>
<name>A0ABU6D234_9GAMM</name>
<dbReference type="InterPro" id="IPR007407">
    <property type="entry name" value="DUF459"/>
</dbReference>
<keyword evidence="2" id="KW-0472">Membrane</keyword>
<protein>
    <submittedName>
        <fullName evidence="3">DUF459 domain-containing protein</fullName>
    </submittedName>
</protein>
<feature type="transmembrane region" description="Helical" evidence="2">
    <location>
        <begin position="12"/>
        <end position="30"/>
    </location>
</feature>
<evidence type="ECO:0000313" key="3">
    <source>
        <dbReference type="EMBL" id="MEB4593060.1"/>
    </source>
</evidence>
<dbReference type="PANTHER" id="PTHR30383">
    <property type="entry name" value="THIOESTERASE 1/PROTEASE 1/LYSOPHOSPHOLIPASE L1"/>
    <property type="match status" value="1"/>
</dbReference>
<keyword evidence="2" id="KW-1133">Transmembrane helix</keyword>
<dbReference type="EMBL" id="JAYMYJ010000147">
    <property type="protein sequence ID" value="MEB4593060.1"/>
    <property type="molecule type" value="Genomic_DNA"/>
</dbReference>
<comment type="caution">
    <text evidence="3">The sequence shown here is derived from an EMBL/GenBank/DDBJ whole genome shotgun (WGS) entry which is preliminary data.</text>
</comment>
<dbReference type="Pfam" id="PF04311">
    <property type="entry name" value="DUF459"/>
    <property type="match status" value="1"/>
</dbReference>
<accession>A0ABU6D234</accession>
<dbReference type="InterPro" id="IPR051532">
    <property type="entry name" value="Ester_Hydrolysis_Enzymes"/>
</dbReference>